<dbReference type="AlphaFoldDB" id="A0A2X0TMI9"/>
<keyword evidence="2" id="KW-1185">Reference proteome</keyword>
<dbReference type="Gramene" id="TraesMAC2D03G01087500.1">
    <property type="protein sequence ID" value="TraesMAC2D03G01087500.1"/>
    <property type="gene ID" value="TraesMAC2D03G01087500"/>
</dbReference>
<organism evidence="1">
    <name type="scientific">Triticum aestivum</name>
    <name type="common">Wheat</name>
    <dbReference type="NCBI Taxonomy" id="4565"/>
    <lineage>
        <taxon>Eukaryota</taxon>
        <taxon>Viridiplantae</taxon>
        <taxon>Streptophyta</taxon>
        <taxon>Embryophyta</taxon>
        <taxon>Tracheophyta</taxon>
        <taxon>Spermatophyta</taxon>
        <taxon>Magnoliopsida</taxon>
        <taxon>Liliopsida</taxon>
        <taxon>Poales</taxon>
        <taxon>Poaceae</taxon>
        <taxon>BOP clade</taxon>
        <taxon>Pooideae</taxon>
        <taxon>Triticodae</taxon>
        <taxon>Triticeae</taxon>
        <taxon>Triticinae</taxon>
        <taxon>Triticum</taxon>
    </lineage>
</organism>
<protein>
    <submittedName>
        <fullName evidence="1">Uncharacterized protein</fullName>
    </submittedName>
</protein>
<dbReference type="InterPro" id="IPR049065">
    <property type="entry name" value="Nakanori"/>
</dbReference>
<reference evidence="1" key="1">
    <citation type="submission" date="2018-08" db="EMBL/GenBank/DDBJ databases">
        <authorList>
            <person name="Rossello M."/>
        </authorList>
    </citation>
    <scope>NUCLEOTIDE SEQUENCE [LARGE SCALE GENOMIC DNA]</scope>
    <source>
        <strain evidence="1">cv. Chinese Spring</strain>
    </source>
</reference>
<dbReference type="Gramene" id="TraesJAG2D03G01092290.1">
    <property type="protein sequence ID" value="TraesJAG2D03G01092290.1"/>
    <property type="gene ID" value="TraesJAG2D03G01092290"/>
</dbReference>
<dbReference type="Gramene" id="TraesCLE_scaffold_042819_01G000400.1">
    <property type="protein sequence ID" value="TraesCLE_scaffold_042819_01G000400.1"/>
    <property type="gene ID" value="TraesCLE_scaffold_042819_01G000400"/>
</dbReference>
<dbReference type="EnsemblPlants" id="TraesCS2D02G024800.1">
    <property type="protein sequence ID" value="TraesCS2D02G024800.1"/>
    <property type="gene ID" value="TraesCS2D02G024800"/>
</dbReference>
<dbReference type="Gramene" id="TraesSYM2D03G01103170.1">
    <property type="protein sequence ID" value="TraesSYM2D03G01103170.1"/>
    <property type="gene ID" value="TraesSYM2D03G01103170"/>
</dbReference>
<evidence type="ECO:0000313" key="2">
    <source>
        <dbReference type="Proteomes" id="UP000019116"/>
    </source>
</evidence>
<dbReference type="SMR" id="A0A2X0TMI9"/>
<dbReference type="Gramene" id="TraesROB_scaffold_055861_01G000200.1">
    <property type="protein sequence ID" value="TraesROB_scaffold_055861_01G000200.1"/>
    <property type="gene ID" value="TraesROB_scaffold_055861_01G000200"/>
</dbReference>
<dbReference type="PANTHER" id="PTHR36482:SF7">
    <property type="entry name" value="OS04G0308500 PROTEIN"/>
    <property type="match status" value="1"/>
</dbReference>
<dbReference type="Gramene" id="TraesSTA2D03G01077180.1">
    <property type="protein sequence ID" value="TraesSTA2D03G01077180.1"/>
    <property type="gene ID" value="TraesSTA2D03G01077180"/>
</dbReference>
<dbReference type="Gramene" id="TraesLAC2D03G01040740.1">
    <property type="protein sequence ID" value="TraesLAC2D03G01040740.1"/>
    <property type="gene ID" value="TraesLAC2D03G01040740"/>
</dbReference>
<dbReference type="Gramene" id="TraesCS2D03G0048300.1">
    <property type="protein sequence ID" value="TraesCS2D03G0048300.1.CDS"/>
    <property type="gene ID" value="TraesCS2D03G0048300"/>
</dbReference>
<dbReference type="STRING" id="4565.A0A2X0TMI9"/>
<dbReference type="Gramene" id="TraesPARA_EIv1.0_0629110.1">
    <property type="protein sequence ID" value="TraesPARA_EIv1.0_0629110.1.CDS"/>
    <property type="gene ID" value="TraesPARA_EIv1.0_0629110"/>
</dbReference>
<dbReference type="Pfam" id="PF21230">
    <property type="entry name" value="Nakanori"/>
    <property type="match status" value="1"/>
</dbReference>
<accession>A0A2X0TMI9</accession>
<reference evidence="1" key="2">
    <citation type="submission" date="2018-10" db="UniProtKB">
        <authorList>
            <consortium name="EnsemblPlants"/>
        </authorList>
    </citation>
    <scope>IDENTIFICATION</scope>
</reference>
<proteinExistence type="predicted"/>
<dbReference type="OMA" id="DECNGCK"/>
<name>A0A2X0TMI9_WHEAT</name>
<dbReference type="Proteomes" id="UP000019116">
    <property type="component" value="Chromosome 2D"/>
</dbReference>
<dbReference type="OrthoDB" id="2617878at2759"/>
<dbReference type="Gene3D" id="2.60.270.50">
    <property type="match status" value="1"/>
</dbReference>
<dbReference type="GeneID" id="123048240"/>
<dbReference type="Gramene" id="TraesCS2D02G024800.1">
    <property type="protein sequence ID" value="TraesCS2D02G024800.1"/>
    <property type="gene ID" value="TraesCS2D02G024800"/>
</dbReference>
<dbReference type="Gramene" id="TraesWEE_scaffold_037213_01G000200.1">
    <property type="protein sequence ID" value="TraesWEE_scaffold_037213_01G000200.1"/>
    <property type="gene ID" value="TraesWEE_scaffold_037213_01G000200"/>
</dbReference>
<dbReference type="PaxDb" id="4565-Traes_2DS_369089CD5.1"/>
<dbReference type="Gramene" id="TraesLDM2D03G01089890.1">
    <property type="protein sequence ID" value="TraesLDM2D03G01089890.1"/>
    <property type="gene ID" value="TraesLDM2D03G01089890"/>
</dbReference>
<dbReference type="InterPro" id="IPR053085">
    <property type="entry name" value="Jasmonate-induced_protein"/>
</dbReference>
<dbReference type="Gramene" id="TraesNOR2D03G01104170.1">
    <property type="protein sequence ID" value="TraesNOR2D03G01104170.1"/>
    <property type="gene ID" value="TraesNOR2D03G01104170"/>
</dbReference>
<dbReference type="ExpressionAtlas" id="A0A2X0TMI9">
    <property type="expression patterns" value="baseline"/>
</dbReference>
<dbReference type="PANTHER" id="PTHR36482">
    <property type="entry name" value="OSJNBA0024J22.15 PROTEIN"/>
    <property type="match status" value="1"/>
</dbReference>
<dbReference type="Gramene" id="TraesCAD_scaffold_021995_01G000200.1">
    <property type="protein sequence ID" value="TraesCAD_scaffold_021995_01G000200.1"/>
    <property type="gene ID" value="TraesCAD_scaffold_021995_01G000200"/>
</dbReference>
<dbReference type="RefSeq" id="XP_044327315.1">
    <property type="nucleotide sequence ID" value="XM_044471380.1"/>
</dbReference>
<dbReference type="SUPFAM" id="SSF63724">
    <property type="entry name" value="Cytolysin/lectin"/>
    <property type="match status" value="1"/>
</dbReference>
<sequence>MANCFGEVVDDERLNKMERYMGKPKSRQDRAREAWNQISKDDKDANATRYVEGLKSMYGNGQSTLCLVYNATGDTLRKVDNHDWYGYIGSAPYPDEIGNGQWAAFHHVHRAGEPSGSVGAVVYRGKNGEGEQKDYLVAWSTPWGMWYRNKAYCEIGAVNCYQNLWAGMYNRVANSDYSSSARSNGCEIDARIETGDSPKFTAKITVR</sequence>
<dbReference type="Gramene" id="TraesARI2D03G01104350.1">
    <property type="protein sequence ID" value="TraesARI2D03G01104350.1"/>
    <property type="gene ID" value="TraesARI2D03G01104350"/>
</dbReference>
<gene>
    <name evidence="1" type="primary">LOC123048240</name>
</gene>
<dbReference type="InterPro" id="IPR015926">
    <property type="entry name" value="Cytolysin/lectin"/>
</dbReference>
<evidence type="ECO:0000313" key="1">
    <source>
        <dbReference type="EnsemblPlants" id="TraesCS2D02G024800.1"/>
    </source>
</evidence>